<feature type="domain" description="AMP-dependent synthetase/ligase" evidence="5">
    <location>
        <begin position="21"/>
        <end position="390"/>
    </location>
</feature>
<proteinExistence type="inferred from homology"/>
<dbReference type="Gene3D" id="3.40.50.12780">
    <property type="entry name" value="N-terminal domain of ligase-like"/>
    <property type="match status" value="1"/>
</dbReference>
<sequence length="545" mass="59270">MAPSTLSHIFPTSGTLKPRRAITIPQHDVHISHSRLQILVEEFGSQLGSLGIKKGDVVSLCLTNGLGFVLAFLATGGIRAVSAPLNPHYTQAEVEFYLQDTQTSILILPVLESLNETDRKGAEQALSAAKKLHVKVAVLKLAEKTCSPKLKIIFESYKAQKESAGQAKLFAQVDGNSKEAQEDDVALVLHTSGTTGKPKAVPLTHLNLLTTVRNIIRTYKLSPSDTGYLVMPLFHVHGLMCGLLSALYSGGGVVIPARFSPTTFWPDFTKEKCSWYTAVPTIHSILLSAPLPSPIPNIRFIRSCSSSLSPTVFHNLEKTFKAPVLEAYAMTEAAHQMTSNPLPEDGQRRPGCVGRGQGVEVTIRLDDGKEVKTGEVGEVCIRGKNVTNGYVNNPKANRENFFADGWFRTGDQGKLDKDGYLSLTGRLKELINRGGEKISPLEIDSAILSLEGVGEAVCFGVPNEKYGEIVWAAVVPKSGAKLSVPQIQKDLGPKIAKYKIPERVFIVKSIPKTATGKIQRRHVSTAFVEKAKKEDSEKGTRESKL</sequence>
<dbReference type="InterPro" id="IPR045310">
    <property type="entry name" value="Pcs60-like"/>
</dbReference>
<organism evidence="7">
    <name type="scientific">Phaffia rhodozyma</name>
    <name type="common">Yeast</name>
    <name type="synonym">Xanthophyllomyces dendrorhous</name>
    <dbReference type="NCBI Taxonomy" id="264483"/>
    <lineage>
        <taxon>Eukaryota</taxon>
        <taxon>Fungi</taxon>
        <taxon>Dikarya</taxon>
        <taxon>Basidiomycota</taxon>
        <taxon>Agaricomycotina</taxon>
        <taxon>Tremellomycetes</taxon>
        <taxon>Cystofilobasidiales</taxon>
        <taxon>Mrakiaceae</taxon>
        <taxon>Phaffia</taxon>
    </lineage>
</organism>
<dbReference type="PANTHER" id="PTHR43201">
    <property type="entry name" value="ACYL-COA SYNTHETASE"/>
    <property type="match status" value="1"/>
</dbReference>
<evidence type="ECO:0000256" key="2">
    <source>
        <dbReference type="ARBA" id="ARBA00022598"/>
    </source>
</evidence>
<dbReference type="Pfam" id="PF00501">
    <property type="entry name" value="AMP-binding"/>
    <property type="match status" value="1"/>
</dbReference>
<evidence type="ECO:0000256" key="4">
    <source>
        <dbReference type="ARBA" id="ARBA00022840"/>
    </source>
</evidence>
<dbReference type="InterPro" id="IPR025110">
    <property type="entry name" value="AMP-bd_C"/>
</dbReference>
<reference evidence="7" key="1">
    <citation type="submission" date="2014-08" db="EMBL/GenBank/DDBJ databases">
        <authorList>
            <person name="Sharma Rahul"/>
            <person name="Thines Marco"/>
        </authorList>
    </citation>
    <scope>NUCLEOTIDE SEQUENCE</scope>
</reference>
<dbReference type="InterPro" id="IPR000873">
    <property type="entry name" value="AMP-dep_synth/lig_dom"/>
</dbReference>
<dbReference type="InterPro" id="IPR042099">
    <property type="entry name" value="ANL_N_sf"/>
</dbReference>
<dbReference type="AlphaFoldDB" id="A0A0F7SVA4"/>
<comment type="similarity">
    <text evidence="1">Belongs to the ATP-dependent AMP-binding enzyme family.</text>
</comment>
<dbReference type="InterPro" id="IPR020845">
    <property type="entry name" value="AMP-binding_CS"/>
</dbReference>
<evidence type="ECO:0000259" key="5">
    <source>
        <dbReference type="Pfam" id="PF00501"/>
    </source>
</evidence>
<evidence type="ECO:0000256" key="1">
    <source>
        <dbReference type="ARBA" id="ARBA00006432"/>
    </source>
</evidence>
<keyword evidence="3" id="KW-0547">Nucleotide-binding</keyword>
<evidence type="ECO:0000313" key="7">
    <source>
        <dbReference type="EMBL" id="CED84694.1"/>
    </source>
</evidence>
<dbReference type="Gene3D" id="3.30.300.30">
    <property type="match status" value="1"/>
</dbReference>
<dbReference type="Pfam" id="PF13193">
    <property type="entry name" value="AMP-binding_C"/>
    <property type="match status" value="1"/>
</dbReference>
<accession>A0A0F7SVA4</accession>
<dbReference type="PANTHER" id="PTHR43201:SF5">
    <property type="entry name" value="MEDIUM-CHAIN ACYL-COA LIGASE ACSF2, MITOCHONDRIAL"/>
    <property type="match status" value="1"/>
</dbReference>
<keyword evidence="4" id="KW-0067">ATP-binding</keyword>
<evidence type="ECO:0000256" key="3">
    <source>
        <dbReference type="ARBA" id="ARBA00022741"/>
    </source>
</evidence>
<dbReference type="PROSITE" id="PS00455">
    <property type="entry name" value="AMP_BINDING"/>
    <property type="match status" value="1"/>
</dbReference>
<protein>
    <submittedName>
        <fullName evidence="7">Acyl-CoA synthetase</fullName>
    </submittedName>
</protein>
<dbReference type="GO" id="GO:0031956">
    <property type="term" value="F:medium-chain fatty acid-CoA ligase activity"/>
    <property type="evidence" value="ECO:0007669"/>
    <property type="project" value="TreeGrafter"/>
</dbReference>
<dbReference type="InterPro" id="IPR045851">
    <property type="entry name" value="AMP-bd_C_sf"/>
</dbReference>
<dbReference type="GO" id="GO:0005524">
    <property type="term" value="F:ATP binding"/>
    <property type="evidence" value="ECO:0007669"/>
    <property type="project" value="UniProtKB-KW"/>
</dbReference>
<keyword evidence="2" id="KW-0436">Ligase</keyword>
<evidence type="ECO:0000259" key="6">
    <source>
        <dbReference type="Pfam" id="PF13193"/>
    </source>
</evidence>
<dbReference type="CDD" id="cd05926">
    <property type="entry name" value="FACL_fum10p_like"/>
    <property type="match status" value="1"/>
</dbReference>
<name>A0A0F7SVA4_PHARH</name>
<dbReference type="GO" id="GO:0006631">
    <property type="term" value="P:fatty acid metabolic process"/>
    <property type="evidence" value="ECO:0007669"/>
    <property type="project" value="TreeGrafter"/>
</dbReference>
<feature type="domain" description="AMP-binding enzyme C-terminal" evidence="6">
    <location>
        <begin position="442"/>
        <end position="517"/>
    </location>
</feature>
<dbReference type="SUPFAM" id="SSF56801">
    <property type="entry name" value="Acetyl-CoA synthetase-like"/>
    <property type="match status" value="1"/>
</dbReference>
<dbReference type="EMBL" id="LN483166">
    <property type="protein sequence ID" value="CED84694.1"/>
    <property type="molecule type" value="Genomic_DNA"/>
</dbReference>